<gene>
    <name evidence="2" type="ORF">EU557_01650</name>
</gene>
<keyword evidence="1" id="KW-0732">Signal</keyword>
<dbReference type="RefSeq" id="WP_135528680.1">
    <property type="nucleotide sequence ID" value="NZ_SRKZ01000001.1"/>
</dbReference>
<dbReference type="AlphaFoldDB" id="A0A4Z0MT69"/>
<organism evidence="2 3">
    <name type="scientific">Hymenobacter wooponensis</name>
    <dbReference type="NCBI Taxonomy" id="1525360"/>
    <lineage>
        <taxon>Bacteria</taxon>
        <taxon>Pseudomonadati</taxon>
        <taxon>Bacteroidota</taxon>
        <taxon>Cytophagia</taxon>
        <taxon>Cytophagales</taxon>
        <taxon>Hymenobacteraceae</taxon>
        <taxon>Hymenobacter</taxon>
    </lineage>
</organism>
<protein>
    <submittedName>
        <fullName evidence="2">Uncharacterized protein</fullName>
    </submittedName>
</protein>
<feature type="chain" id="PRO_5021240132" evidence="1">
    <location>
        <begin position="22"/>
        <end position="169"/>
    </location>
</feature>
<reference evidence="2 3" key="1">
    <citation type="submission" date="2019-04" db="EMBL/GenBank/DDBJ databases">
        <authorList>
            <person name="Feng G."/>
            <person name="Zhang J."/>
            <person name="Zhu H."/>
        </authorList>
    </citation>
    <scope>NUCLEOTIDE SEQUENCE [LARGE SCALE GENOMIC DNA]</scope>
    <source>
        <strain evidence="2 3">JCM 19491</strain>
    </source>
</reference>
<dbReference type="OrthoDB" id="793442at2"/>
<name>A0A4Z0MT69_9BACT</name>
<dbReference type="EMBL" id="SRKZ01000001">
    <property type="protein sequence ID" value="TGD82518.1"/>
    <property type="molecule type" value="Genomic_DNA"/>
</dbReference>
<sequence length="169" mass="18949">MKKSTLVLAFALFASAPAVLAQSAYKVPVGYTLQRPEDYADYNKEVVATVDWLEKTPSNKETEKRREATRFLFQWVSGTPDASVQLQKYVADLTAQEPDLLLLFMGGWARYQIQHPEVKDPVILNTEGIKTVLKGYQTGGTKRNKQLDSLLELNAKGTLADWVKKQLAS</sequence>
<keyword evidence="3" id="KW-1185">Reference proteome</keyword>
<dbReference type="Proteomes" id="UP000298284">
    <property type="component" value="Unassembled WGS sequence"/>
</dbReference>
<evidence type="ECO:0000313" key="2">
    <source>
        <dbReference type="EMBL" id="TGD82518.1"/>
    </source>
</evidence>
<evidence type="ECO:0000256" key="1">
    <source>
        <dbReference type="SAM" id="SignalP"/>
    </source>
</evidence>
<proteinExistence type="predicted"/>
<accession>A0A4Z0MT69</accession>
<comment type="caution">
    <text evidence="2">The sequence shown here is derived from an EMBL/GenBank/DDBJ whole genome shotgun (WGS) entry which is preliminary data.</text>
</comment>
<feature type="signal peptide" evidence="1">
    <location>
        <begin position="1"/>
        <end position="21"/>
    </location>
</feature>
<evidence type="ECO:0000313" key="3">
    <source>
        <dbReference type="Proteomes" id="UP000298284"/>
    </source>
</evidence>